<dbReference type="AlphaFoldDB" id="A0AAN6YYA2"/>
<proteinExistence type="predicted"/>
<dbReference type="EMBL" id="MU853264">
    <property type="protein sequence ID" value="KAK4118596.1"/>
    <property type="molecule type" value="Genomic_DNA"/>
</dbReference>
<comment type="caution">
    <text evidence="1">The sequence shown here is derived from an EMBL/GenBank/DDBJ whole genome shotgun (WGS) entry which is preliminary data.</text>
</comment>
<sequence length="117" mass="13289">LVPQQILGFGALSLSNVDGAALAKKLVLIRRQVHEVTVQVRSFSLDIHQEVLIIIANLVVHHILHHNVFVGDFPHIEHVGVFTARQVHIHEIDVDIDERGRRSRRLNVNRVYVHPAD</sequence>
<keyword evidence="2" id="KW-1185">Reference proteome</keyword>
<accession>A0AAN6YYA2</accession>
<evidence type="ECO:0000313" key="1">
    <source>
        <dbReference type="EMBL" id="KAK4118596.1"/>
    </source>
</evidence>
<feature type="non-terminal residue" evidence="1">
    <location>
        <position position="1"/>
    </location>
</feature>
<evidence type="ECO:0000313" key="2">
    <source>
        <dbReference type="Proteomes" id="UP001302602"/>
    </source>
</evidence>
<reference evidence="1" key="1">
    <citation type="journal article" date="2023" name="Mol. Phylogenet. Evol.">
        <title>Genome-scale phylogeny and comparative genomics of the fungal order Sordariales.</title>
        <authorList>
            <person name="Hensen N."/>
            <person name="Bonometti L."/>
            <person name="Westerberg I."/>
            <person name="Brannstrom I.O."/>
            <person name="Guillou S."/>
            <person name="Cros-Aarteil S."/>
            <person name="Calhoun S."/>
            <person name="Haridas S."/>
            <person name="Kuo A."/>
            <person name="Mondo S."/>
            <person name="Pangilinan J."/>
            <person name="Riley R."/>
            <person name="LaButti K."/>
            <person name="Andreopoulos B."/>
            <person name="Lipzen A."/>
            <person name="Chen C."/>
            <person name="Yan M."/>
            <person name="Daum C."/>
            <person name="Ng V."/>
            <person name="Clum A."/>
            <person name="Steindorff A."/>
            <person name="Ohm R.A."/>
            <person name="Martin F."/>
            <person name="Silar P."/>
            <person name="Natvig D.O."/>
            <person name="Lalanne C."/>
            <person name="Gautier V."/>
            <person name="Ament-Velasquez S.L."/>
            <person name="Kruys A."/>
            <person name="Hutchinson M.I."/>
            <person name="Powell A.J."/>
            <person name="Barry K."/>
            <person name="Miller A.N."/>
            <person name="Grigoriev I.V."/>
            <person name="Debuchy R."/>
            <person name="Gladieux P."/>
            <person name="Hiltunen Thoren M."/>
            <person name="Johannesson H."/>
        </authorList>
    </citation>
    <scope>NUCLEOTIDE SEQUENCE</scope>
    <source>
        <strain evidence="1">CBS 731.68</strain>
    </source>
</reference>
<name>A0AAN6YYA2_9PEZI</name>
<dbReference type="RefSeq" id="XP_062642369.1">
    <property type="nucleotide sequence ID" value="XM_062791551.1"/>
</dbReference>
<organism evidence="1 2">
    <name type="scientific">Parathielavia appendiculata</name>
    <dbReference type="NCBI Taxonomy" id="2587402"/>
    <lineage>
        <taxon>Eukaryota</taxon>
        <taxon>Fungi</taxon>
        <taxon>Dikarya</taxon>
        <taxon>Ascomycota</taxon>
        <taxon>Pezizomycotina</taxon>
        <taxon>Sordariomycetes</taxon>
        <taxon>Sordariomycetidae</taxon>
        <taxon>Sordariales</taxon>
        <taxon>Chaetomiaceae</taxon>
        <taxon>Parathielavia</taxon>
    </lineage>
</organism>
<gene>
    <name evidence="1" type="ORF">N657DRAFT_637948</name>
</gene>
<protein>
    <submittedName>
        <fullName evidence="1">Uncharacterized protein</fullName>
    </submittedName>
</protein>
<dbReference type="Proteomes" id="UP001302602">
    <property type="component" value="Unassembled WGS sequence"/>
</dbReference>
<reference evidence="1" key="2">
    <citation type="submission" date="2023-05" db="EMBL/GenBank/DDBJ databases">
        <authorList>
            <consortium name="Lawrence Berkeley National Laboratory"/>
            <person name="Steindorff A."/>
            <person name="Hensen N."/>
            <person name="Bonometti L."/>
            <person name="Westerberg I."/>
            <person name="Brannstrom I.O."/>
            <person name="Guillou S."/>
            <person name="Cros-Aarteil S."/>
            <person name="Calhoun S."/>
            <person name="Haridas S."/>
            <person name="Kuo A."/>
            <person name="Mondo S."/>
            <person name="Pangilinan J."/>
            <person name="Riley R."/>
            <person name="Labutti K."/>
            <person name="Andreopoulos B."/>
            <person name="Lipzen A."/>
            <person name="Chen C."/>
            <person name="Yanf M."/>
            <person name="Daum C."/>
            <person name="Ng V."/>
            <person name="Clum A."/>
            <person name="Ohm R."/>
            <person name="Martin F."/>
            <person name="Silar P."/>
            <person name="Natvig D."/>
            <person name="Lalanne C."/>
            <person name="Gautier V."/>
            <person name="Ament-Velasquez S.L."/>
            <person name="Kruys A."/>
            <person name="Hutchinson M.I."/>
            <person name="Powell A.J."/>
            <person name="Barry K."/>
            <person name="Miller A.N."/>
            <person name="Grigoriev I.V."/>
            <person name="Debuchy R."/>
            <person name="Gladieux P."/>
            <person name="Thoren M.H."/>
            <person name="Johannesson H."/>
        </authorList>
    </citation>
    <scope>NUCLEOTIDE SEQUENCE</scope>
    <source>
        <strain evidence="1">CBS 731.68</strain>
    </source>
</reference>
<dbReference type="GeneID" id="87828320"/>